<dbReference type="Proteomes" id="UP001562357">
    <property type="component" value="Unassembled WGS sequence"/>
</dbReference>
<keyword evidence="2" id="KW-1185">Reference proteome</keyword>
<protein>
    <submittedName>
        <fullName evidence="1">Uncharacterized protein</fullName>
    </submittedName>
</protein>
<accession>A0ABQ0CFG1</accession>
<name>A0ABQ0CFG1_9HYPO</name>
<organism evidence="1 2">
    <name type="scientific">Epichloe bromicola</name>
    <dbReference type="NCBI Taxonomy" id="79588"/>
    <lineage>
        <taxon>Eukaryota</taxon>
        <taxon>Fungi</taxon>
        <taxon>Dikarya</taxon>
        <taxon>Ascomycota</taxon>
        <taxon>Pezizomycotina</taxon>
        <taxon>Sordariomycetes</taxon>
        <taxon>Hypocreomycetidae</taxon>
        <taxon>Hypocreales</taxon>
        <taxon>Clavicipitaceae</taxon>
        <taxon>Epichloe</taxon>
    </lineage>
</organism>
<proteinExistence type="predicted"/>
<reference evidence="2" key="1">
    <citation type="submission" date="2024-06" db="EMBL/GenBank/DDBJ databases">
        <title>Draft Genome Sequences of Epichloe bromicola Strains Isolated from Elymus ciliaris.</title>
        <authorList>
            <consortium name="Epichloe bromicola genome sequencing consortium"/>
            <person name="Miura A."/>
            <person name="Imano S."/>
            <person name="Ashida A."/>
            <person name="Sato I."/>
            <person name="Chiba S."/>
            <person name="Tanaka A."/>
            <person name="Camagna M."/>
            <person name="Takemoto D."/>
        </authorList>
    </citation>
    <scope>NUCLEOTIDE SEQUENCE [LARGE SCALE GENOMIC DNA]</scope>
    <source>
        <strain evidence="2">DP</strain>
    </source>
</reference>
<gene>
    <name evidence="1" type="primary">g608</name>
    <name evidence="1" type="ORF">EsDP_00000608</name>
</gene>
<evidence type="ECO:0000313" key="2">
    <source>
        <dbReference type="Proteomes" id="UP001562357"/>
    </source>
</evidence>
<comment type="caution">
    <text evidence="1">The sequence shown here is derived from an EMBL/GenBank/DDBJ whole genome shotgun (WGS) entry which is preliminary data.</text>
</comment>
<dbReference type="EMBL" id="BAAFGZ010000011">
    <property type="protein sequence ID" value="GAB0132164.1"/>
    <property type="molecule type" value="Genomic_DNA"/>
</dbReference>
<evidence type="ECO:0000313" key="1">
    <source>
        <dbReference type="EMBL" id="GAB0132164.1"/>
    </source>
</evidence>
<sequence>MMSQQRSKNPPAPHPKLESNQIPFTQAGLARLAFSFLAPSHLNRRFQFILFRSFSGAIRAVFAAGSTALTLEAKVSPWRTWDFSSGIASLSAGGDPAPEEFMTTDPAASLGVVLVPEGCAETVAAKACVSGNGRIERIGQVTYHGSTRSRIA</sequence>